<evidence type="ECO:0000256" key="6">
    <source>
        <dbReference type="SAM" id="Phobius"/>
    </source>
</evidence>
<dbReference type="AlphaFoldDB" id="H0ZGT0"/>
<feature type="transmembrane region" description="Helical" evidence="6">
    <location>
        <begin position="303"/>
        <end position="326"/>
    </location>
</feature>
<evidence type="ECO:0000256" key="4">
    <source>
        <dbReference type="ARBA" id="ARBA00023136"/>
    </source>
</evidence>
<feature type="transmembrane region" description="Helical" evidence="6">
    <location>
        <begin position="421"/>
        <end position="441"/>
    </location>
</feature>
<dbReference type="InterPro" id="IPR005178">
    <property type="entry name" value="Ostalpha/TMEM184C"/>
</dbReference>
<accession>H0ZGT0</accession>
<feature type="transmembrane region" description="Helical" evidence="6">
    <location>
        <begin position="341"/>
        <end position="364"/>
    </location>
</feature>
<dbReference type="HOGENOM" id="CLU_054316_0_0_1"/>
<feature type="transmembrane region" description="Helical" evidence="6">
    <location>
        <begin position="212"/>
        <end position="232"/>
    </location>
</feature>
<evidence type="ECO:0000313" key="7">
    <source>
        <dbReference type="Ensembl" id="ENSTGUP00000009793.2"/>
    </source>
</evidence>
<dbReference type="Proteomes" id="UP000007754">
    <property type="component" value="Chromosome 9"/>
</dbReference>
<evidence type="ECO:0000313" key="8">
    <source>
        <dbReference type="Proteomes" id="UP000007754"/>
    </source>
</evidence>
<dbReference type="OrthoDB" id="5832279at2759"/>
<dbReference type="Pfam" id="PF03619">
    <property type="entry name" value="Solute_trans_a"/>
    <property type="match status" value="1"/>
</dbReference>
<evidence type="ECO:0000256" key="5">
    <source>
        <dbReference type="SAM" id="MobiDB-lite"/>
    </source>
</evidence>
<proteinExistence type="predicted"/>
<reference evidence="7" key="2">
    <citation type="submission" date="2025-08" db="UniProtKB">
        <authorList>
            <consortium name="Ensembl"/>
        </authorList>
    </citation>
    <scope>IDENTIFICATION</scope>
</reference>
<feature type="compositionally biased region" description="Polar residues" evidence="5">
    <location>
        <begin position="41"/>
        <end position="50"/>
    </location>
</feature>
<keyword evidence="2 6" id="KW-0812">Transmembrane</keyword>
<dbReference type="GO" id="GO:0016020">
    <property type="term" value="C:membrane"/>
    <property type="evidence" value="ECO:0007669"/>
    <property type="project" value="UniProtKB-SubCell"/>
</dbReference>
<organism evidence="7 8">
    <name type="scientific">Taeniopygia guttata</name>
    <name type="common">Zebra finch</name>
    <name type="synonym">Poephila guttata</name>
    <dbReference type="NCBI Taxonomy" id="59729"/>
    <lineage>
        <taxon>Eukaryota</taxon>
        <taxon>Metazoa</taxon>
        <taxon>Chordata</taxon>
        <taxon>Craniata</taxon>
        <taxon>Vertebrata</taxon>
        <taxon>Euteleostomi</taxon>
        <taxon>Archelosauria</taxon>
        <taxon>Archosauria</taxon>
        <taxon>Dinosauria</taxon>
        <taxon>Saurischia</taxon>
        <taxon>Theropoda</taxon>
        <taxon>Coelurosauria</taxon>
        <taxon>Aves</taxon>
        <taxon>Neognathae</taxon>
        <taxon>Neoaves</taxon>
        <taxon>Telluraves</taxon>
        <taxon>Australaves</taxon>
        <taxon>Passeriformes</taxon>
        <taxon>Passeroidea</taxon>
        <taxon>Estrildidae</taxon>
        <taxon>Estrildinae</taxon>
        <taxon>Taeniopygia</taxon>
    </lineage>
</organism>
<evidence type="ECO:0000256" key="3">
    <source>
        <dbReference type="ARBA" id="ARBA00022989"/>
    </source>
</evidence>
<protein>
    <submittedName>
        <fullName evidence="7">Solute carrier family 51 member A</fullName>
    </submittedName>
</protein>
<reference evidence="7" key="3">
    <citation type="submission" date="2025-09" db="UniProtKB">
        <authorList>
            <consortium name="Ensembl"/>
        </authorList>
    </citation>
    <scope>IDENTIFICATION</scope>
</reference>
<name>H0ZGT0_TAEGU</name>
<keyword evidence="8" id="KW-1185">Reference proteome</keyword>
<keyword evidence="4 6" id="KW-0472">Membrane</keyword>
<feature type="transmembrane region" description="Helical" evidence="6">
    <location>
        <begin position="172"/>
        <end position="192"/>
    </location>
</feature>
<feature type="region of interest" description="Disordered" evidence="5">
    <location>
        <begin position="22"/>
        <end position="55"/>
    </location>
</feature>
<evidence type="ECO:0000256" key="2">
    <source>
        <dbReference type="ARBA" id="ARBA00022692"/>
    </source>
</evidence>
<reference evidence="7 8" key="1">
    <citation type="journal article" date="2010" name="Nature">
        <title>The genome of a songbird.</title>
        <authorList>
            <person name="Warren W.C."/>
            <person name="Clayton D.F."/>
            <person name="Ellegren H."/>
            <person name="Arnold A.P."/>
            <person name="Hillier L.W."/>
            <person name="Kunstner A."/>
            <person name="Searle S."/>
            <person name="White S."/>
            <person name="Vilella A.J."/>
            <person name="Fairley S."/>
            <person name="Heger A."/>
            <person name="Kong L."/>
            <person name="Ponting C.P."/>
            <person name="Jarvis E.D."/>
            <person name="Mello C.V."/>
            <person name="Minx P."/>
            <person name="Lovell P."/>
            <person name="Velho T.A."/>
            <person name="Ferris M."/>
            <person name="Balakrishnan C.N."/>
            <person name="Sinha S."/>
            <person name="Blatti C."/>
            <person name="London S.E."/>
            <person name="Li Y."/>
            <person name="Lin Y.C."/>
            <person name="George J."/>
            <person name="Sweedler J."/>
            <person name="Southey B."/>
            <person name="Gunaratne P."/>
            <person name="Watson M."/>
            <person name="Nam K."/>
            <person name="Backstrom N."/>
            <person name="Smeds L."/>
            <person name="Nabholz B."/>
            <person name="Itoh Y."/>
            <person name="Whitney O."/>
            <person name="Pfenning A.R."/>
            <person name="Howard J."/>
            <person name="Volker M."/>
            <person name="Skinner B.M."/>
            <person name="Griffin D.K."/>
            <person name="Ye L."/>
            <person name="McLaren W.M."/>
            <person name="Flicek P."/>
            <person name="Quesada V."/>
            <person name="Velasco G."/>
            <person name="Lopez-Otin C."/>
            <person name="Puente X.S."/>
            <person name="Olender T."/>
            <person name="Lancet D."/>
            <person name="Smit A.F."/>
            <person name="Hubley R."/>
            <person name="Konkel M.K."/>
            <person name="Walker J.A."/>
            <person name="Batzer M.A."/>
            <person name="Gu W."/>
            <person name="Pollock D.D."/>
            <person name="Chen L."/>
            <person name="Cheng Z."/>
            <person name="Eichler E.E."/>
            <person name="Stapley J."/>
            <person name="Slate J."/>
            <person name="Ekblom R."/>
            <person name="Birkhead T."/>
            <person name="Burke T."/>
            <person name="Burt D."/>
            <person name="Scharff C."/>
            <person name="Adam I."/>
            <person name="Richard H."/>
            <person name="Sultan M."/>
            <person name="Soldatov A."/>
            <person name="Lehrach H."/>
            <person name="Edwards S.V."/>
            <person name="Yang S.P."/>
            <person name="Li X."/>
            <person name="Graves T."/>
            <person name="Fulton L."/>
            <person name="Nelson J."/>
            <person name="Chinwalla A."/>
            <person name="Hou S."/>
            <person name="Mardis E.R."/>
            <person name="Wilson R.K."/>
        </authorList>
    </citation>
    <scope>NUCLEOTIDE SEQUENCE [LARGE SCALE GENOMIC DNA]</scope>
</reference>
<feature type="transmembrane region" description="Helical" evidence="6">
    <location>
        <begin position="385"/>
        <end position="401"/>
    </location>
</feature>
<sequence>MGARSCGRGRQALEALVKLERGAASSRGPCPGDSDPELRQAATSGHTATGTEAARSRTGWIPPWSWRMTPGERWRLPCRFAAGQIQLFGSQLWMIRSLWKGREALGGEAKQPGSDPAGPGVPPSLWLPAALPVLLRRFSRPLVEMLIRNFSVPAACFSLPPTSGQLLHQLDMAQLIILGLCTIMTLLSVVIYVEEVSYLFRKIRCPIKMKTLCWSSSAPTVVSVVSCFGLWFPRSMMVVEMATTAYFAVCFYVMMLVMVQGFGGKEALLSTLKDVPMVLSTGPCCCCCPCLPRITMSRKKLKLMILGTFQYAFFKAVAVFLGLILATDGNYNPADISAESVALWINTLIGASALFGLWGLGILFRQARLHLAEQNMQAKFTCFQILLLLTALQPAIFSILANNGSIACSPPFSSKARSQQMNVQLLIPQTFILAVLTRMYYRKQDDKPGYQPVSFAPTGANVKA</sequence>
<feature type="transmembrane region" description="Helical" evidence="6">
    <location>
        <begin position="244"/>
        <end position="263"/>
    </location>
</feature>
<evidence type="ECO:0000256" key="1">
    <source>
        <dbReference type="ARBA" id="ARBA00004141"/>
    </source>
</evidence>
<dbReference type="GeneTree" id="ENSGT00940000160780"/>
<dbReference type="Ensembl" id="ENSTGUT00000009899.2">
    <property type="protein sequence ID" value="ENSTGUP00000009793.2"/>
    <property type="gene ID" value="ENSTGUG00000009499.2"/>
</dbReference>
<dbReference type="SMART" id="SM01417">
    <property type="entry name" value="Solute_trans_a"/>
    <property type="match status" value="1"/>
</dbReference>
<dbReference type="PANTHER" id="PTHR23423">
    <property type="entry name" value="ORGANIC SOLUTE TRANSPORTER-RELATED"/>
    <property type="match status" value="1"/>
</dbReference>
<comment type="subcellular location">
    <subcellularLocation>
        <location evidence="1">Membrane</location>
        <topology evidence="1">Multi-pass membrane protein</topology>
    </subcellularLocation>
</comment>
<keyword evidence="3 6" id="KW-1133">Transmembrane helix</keyword>
<dbReference type="CTD" id="200931"/>
<gene>
    <name evidence="7" type="primary">SLC51A</name>
</gene>